<feature type="transmembrane region" description="Helical" evidence="14">
    <location>
        <begin position="436"/>
        <end position="457"/>
    </location>
</feature>
<dbReference type="InterPro" id="IPR011530">
    <property type="entry name" value="rRNA_adenine_dimethylase"/>
</dbReference>
<keyword evidence="17" id="KW-1185">Reference proteome</keyword>
<keyword evidence="10 12" id="KW-0694">RNA-binding</keyword>
<dbReference type="AlphaFoldDB" id="A0AA36HMA5"/>
<dbReference type="Gene3D" id="3.50.50.60">
    <property type="entry name" value="FAD/NAD(P)-binding domain"/>
    <property type="match status" value="2"/>
</dbReference>
<keyword evidence="11" id="KW-0520">NAD</keyword>
<dbReference type="CDD" id="cd02440">
    <property type="entry name" value="AdoMet_MTases"/>
    <property type="match status" value="1"/>
</dbReference>
<evidence type="ECO:0000256" key="4">
    <source>
        <dbReference type="ARBA" id="ARBA00022630"/>
    </source>
</evidence>
<dbReference type="InterPro" id="IPR052206">
    <property type="entry name" value="Retinol_saturase"/>
</dbReference>
<dbReference type="EMBL" id="CAUJNA010000095">
    <property type="protein sequence ID" value="CAJ1371727.1"/>
    <property type="molecule type" value="Genomic_DNA"/>
</dbReference>
<dbReference type="SUPFAM" id="SSF53335">
    <property type="entry name" value="S-adenosyl-L-methionine-dependent methyltransferases"/>
    <property type="match status" value="1"/>
</dbReference>
<dbReference type="InterPro" id="IPR036188">
    <property type="entry name" value="FAD/NAD-bd_sf"/>
</dbReference>
<keyword evidence="14" id="KW-0472">Membrane</keyword>
<evidence type="ECO:0000256" key="2">
    <source>
        <dbReference type="ARBA" id="ARBA00022552"/>
    </source>
</evidence>
<dbReference type="InterPro" id="IPR020598">
    <property type="entry name" value="rRNA_Ade_methylase_Trfase_N"/>
</dbReference>
<evidence type="ECO:0000313" key="17">
    <source>
        <dbReference type="Proteomes" id="UP001178507"/>
    </source>
</evidence>
<dbReference type="Pfam" id="PF00398">
    <property type="entry name" value="RrnaAD"/>
    <property type="match status" value="1"/>
</dbReference>
<dbReference type="Gene3D" id="1.10.8.480">
    <property type="match status" value="1"/>
</dbReference>
<evidence type="ECO:0000256" key="6">
    <source>
        <dbReference type="ARBA" id="ARBA00022691"/>
    </source>
</evidence>
<keyword evidence="2" id="KW-0698">rRNA processing</keyword>
<sequence>MACRSGARSSRVLPRRKPTPLAPKLHPGTGLPLSRARGQHLLHNRGVLQKLIDAADIRASDSVFEVGCGTGELTTELLPRARKVYTIDLDERMAQETQSRAQASGFQNLEVVTGDALRVPLPRRFDVCVSNLPYKISAPIIFRLLRRISEGQPWRSAVLMLQKEFADRLLSDPGEKGFSRLALNVRLFARAVRLFDVSPGSFTPAPEVHSTVIRLEPRIPAPEVDFNEWDALIRVIFFRRRKTLRRQFTKLSTLSMLEQNYKMWCSLSGVKPSPTPFPQLVLEVLQDEAMLRERAFAMDLDDLHLLLKAFNKRGRQGRQDGTQKLLDAVKTIPAKELSRWQRQSLRSAIRLSVLDTQDVNASTAVLARRAKSWSPSTRGSLFAQRRYSFRLERFGVESLQVALKSTVWIIAKTQLAELRAVKPMAGGGNAMSTAKMLGRAVGVSLLTATALVAVQVLRIKRRRGPKGFKDFVATSVPRSAEEDCARDRFSAKKLPKNIEAIVIGSGIGGLYLAALLAKSGRVVVVLEQHYVAGGCTHEFTDKGWTFDTGVHYVGRAEKYGKLLELVSEDPIEFAKMGSDSDGYVYDQIKIGEEAIHSLRAGRQNFIEDLQRRFPEEKEAIERYVEMVVKCNKSADLHFFGKLFPRFLQRLLDPLLSAKFNKLASRTVKEVMDELFHSELLKAILCGQFGDYGMTPSSASFFIHAGIVSHYLALMPVPIPRSDSEVWSWDGGYYPVGGPQNISRGLIKTIEKAGGRVLVNAPVEKITVSLGRAAGLVLRNGAAVAAPLVVSAAGAEATAKLLPGVAPPERLEGGISHMYAFIGLKGSKEELQLTTSNLWALPSKDIEKDLQSYYADPWPFVDDGSMLLFVGFPSAKDPQADPQRSTCVIICEAKEEWFRDWKGEKQGRRGKDYEQVKRRFQDGMLKGLLKHFPQLEGRIEYVEMASPLSNRHYLNRAASYGLQHPPTRYTVKEGLRPGSNIEGLWLTGQDVTTNGFAGALMGGVVTAHGVLGYGFLELALCGRDLITDMMSVQ</sequence>
<dbReference type="Pfam" id="PF13450">
    <property type="entry name" value="NAD_binding_8"/>
    <property type="match status" value="1"/>
</dbReference>
<feature type="region of interest" description="Disordered" evidence="13">
    <location>
        <begin position="1"/>
        <end position="30"/>
    </location>
</feature>
<keyword evidence="8" id="KW-0274">FAD</keyword>
<evidence type="ECO:0000313" key="16">
    <source>
        <dbReference type="EMBL" id="CAJ1371727.1"/>
    </source>
</evidence>
<dbReference type="InterPro" id="IPR029063">
    <property type="entry name" value="SAM-dependent_MTases_sf"/>
</dbReference>
<evidence type="ECO:0000256" key="5">
    <source>
        <dbReference type="ARBA" id="ARBA00022679"/>
    </source>
</evidence>
<keyword evidence="6 12" id="KW-0949">S-adenosyl-L-methionine</keyword>
<feature type="domain" description="Ribosomal RNA adenine methylase transferase N-terminal" evidence="15">
    <location>
        <begin position="47"/>
        <end position="219"/>
    </location>
</feature>
<feature type="binding site" evidence="12">
    <location>
        <position position="67"/>
    </location>
    <ligand>
        <name>S-adenosyl-L-methionine</name>
        <dbReference type="ChEBI" id="CHEBI:59789"/>
    </ligand>
</feature>
<proteinExistence type="inferred from homology"/>
<feature type="binding site" evidence="12">
    <location>
        <position position="115"/>
    </location>
    <ligand>
        <name>S-adenosyl-L-methionine</name>
        <dbReference type="ChEBI" id="CHEBI:59789"/>
    </ligand>
</feature>
<evidence type="ECO:0000256" key="12">
    <source>
        <dbReference type="PROSITE-ProRule" id="PRU01026"/>
    </source>
</evidence>
<dbReference type="GO" id="GO:0003723">
    <property type="term" value="F:RNA binding"/>
    <property type="evidence" value="ECO:0007669"/>
    <property type="project" value="UniProtKB-UniRule"/>
</dbReference>
<evidence type="ECO:0000256" key="9">
    <source>
        <dbReference type="ARBA" id="ARBA00022857"/>
    </source>
</evidence>
<keyword evidence="14" id="KW-0812">Transmembrane</keyword>
<feature type="binding site" evidence="12">
    <location>
        <position position="40"/>
    </location>
    <ligand>
        <name>S-adenosyl-L-methionine</name>
        <dbReference type="ChEBI" id="CHEBI:59789"/>
    </ligand>
</feature>
<dbReference type="PANTHER" id="PTHR46091:SF3">
    <property type="entry name" value="AMINE OXIDASE DOMAIN-CONTAINING PROTEIN"/>
    <property type="match status" value="1"/>
</dbReference>
<evidence type="ECO:0000256" key="7">
    <source>
        <dbReference type="ARBA" id="ARBA00022729"/>
    </source>
</evidence>
<comment type="similarity">
    <text evidence="1">Belongs to the carotenoid/retinoid oxidoreductase family. CrtISO subfamily.</text>
</comment>
<keyword evidence="9" id="KW-0521">NADP</keyword>
<dbReference type="Proteomes" id="UP001178507">
    <property type="component" value="Unassembled WGS sequence"/>
</dbReference>
<feature type="transmembrane region" description="Helical" evidence="14">
    <location>
        <begin position="498"/>
        <end position="517"/>
    </location>
</feature>
<keyword evidence="14" id="KW-1133">Transmembrane helix</keyword>
<dbReference type="Gene3D" id="3.40.50.150">
    <property type="entry name" value="Vaccinia Virus protein VP39"/>
    <property type="match status" value="1"/>
</dbReference>
<keyword evidence="4" id="KW-0285">Flavoprotein</keyword>
<evidence type="ECO:0000259" key="15">
    <source>
        <dbReference type="SMART" id="SM00650"/>
    </source>
</evidence>
<dbReference type="InterPro" id="IPR001737">
    <property type="entry name" value="KsgA/Erm"/>
</dbReference>
<accession>A0AA36HMA5</accession>
<dbReference type="SUPFAM" id="SSF51905">
    <property type="entry name" value="FAD/NAD(P)-binding domain"/>
    <property type="match status" value="1"/>
</dbReference>
<protein>
    <recommendedName>
        <fullName evidence="15">Ribosomal RNA adenine methylase transferase N-terminal domain-containing protein</fullName>
    </recommendedName>
</protein>
<dbReference type="GO" id="GO:0000179">
    <property type="term" value="F:rRNA (adenine-N6,N6-)-dimethyltransferase activity"/>
    <property type="evidence" value="ECO:0007669"/>
    <property type="project" value="UniProtKB-UniRule"/>
</dbReference>
<comment type="caution">
    <text evidence="16">The sequence shown here is derived from an EMBL/GenBank/DDBJ whole genome shotgun (WGS) entry which is preliminary data.</text>
</comment>
<evidence type="ECO:0000256" key="13">
    <source>
        <dbReference type="SAM" id="MobiDB-lite"/>
    </source>
</evidence>
<evidence type="ECO:0000256" key="1">
    <source>
        <dbReference type="ARBA" id="ARBA00005855"/>
    </source>
</evidence>
<keyword evidence="3 12" id="KW-0489">Methyltransferase</keyword>
<dbReference type="PROSITE" id="PS51689">
    <property type="entry name" value="SAM_RNA_A_N6_MT"/>
    <property type="match status" value="1"/>
</dbReference>
<evidence type="ECO:0000256" key="11">
    <source>
        <dbReference type="ARBA" id="ARBA00023027"/>
    </source>
</evidence>
<evidence type="ECO:0000256" key="14">
    <source>
        <dbReference type="SAM" id="Phobius"/>
    </source>
</evidence>
<keyword evidence="7" id="KW-0732">Signal</keyword>
<name>A0AA36HMA5_9DINO</name>
<dbReference type="NCBIfam" id="TIGR00755">
    <property type="entry name" value="ksgA"/>
    <property type="match status" value="1"/>
</dbReference>
<feature type="binding site" evidence="12">
    <location>
        <position position="42"/>
    </location>
    <ligand>
        <name>S-adenosyl-L-methionine</name>
        <dbReference type="ChEBI" id="CHEBI:59789"/>
    </ligand>
</feature>
<feature type="binding site" evidence="12">
    <location>
        <position position="88"/>
    </location>
    <ligand>
        <name>S-adenosyl-L-methionine</name>
        <dbReference type="ChEBI" id="CHEBI:59789"/>
    </ligand>
</feature>
<gene>
    <name evidence="16" type="ORF">EVOR1521_LOCUS1977</name>
</gene>
<evidence type="ECO:0000256" key="3">
    <source>
        <dbReference type="ARBA" id="ARBA00022603"/>
    </source>
</evidence>
<evidence type="ECO:0000256" key="8">
    <source>
        <dbReference type="ARBA" id="ARBA00022827"/>
    </source>
</evidence>
<reference evidence="16" key="1">
    <citation type="submission" date="2023-08" db="EMBL/GenBank/DDBJ databases">
        <authorList>
            <person name="Chen Y."/>
            <person name="Shah S."/>
            <person name="Dougan E. K."/>
            <person name="Thang M."/>
            <person name="Chan C."/>
        </authorList>
    </citation>
    <scope>NUCLEOTIDE SEQUENCE</scope>
</reference>
<evidence type="ECO:0000256" key="10">
    <source>
        <dbReference type="ARBA" id="ARBA00022884"/>
    </source>
</evidence>
<organism evidence="16 17">
    <name type="scientific">Effrenium voratum</name>
    <dbReference type="NCBI Taxonomy" id="2562239"/>
    <lineage>
        <taxon>Eukaryota</taxon>
        <taxon>Sar</taxon>
        <taxon>Alveolata</taxon>
        <taxon>Dinophyceae</taxon>
        <taxon>Suessiales</taxon>
        <taxon>Symbiodiniaceae</taxon>
        <taxon>Effrenium</taxon>
    </lineage>
</organism>
<comment type="similarity">
    <text evidence="12">Belongs to the class I-like SAM-binding methyltransferase superfamily. rRNA adenine N(6)-methyltransferase family.</text>
</comment>
<feature type="binding site" evidence="12">
    <location>
        <position position="131"/>
    </location>
    <ligand>
        <name>S-adenosyl-L-methionine</name>
        <dbReference type="ChEBI" id="CHEBI:59789"/>
    </ligand>
</feature>
<dbReference type="SMART" id="SM00650">
    <property type="entry name" value="rADc"/>
    <property type="match status" value="1"/>
</dbReference>
<keyword evidence="5 12" id="KW-0808">Transferase</keyword>
<dbReference type="PANTHER" id="PTHR46091">
    <property type="entry name" value="BLR7054 PROTEIN"/>
    <property type="match status" value="1"/>
</dbReference>